<dbReference type="CDD" id="cd00158">
    <property type="entry name" value="RHOD"/>
    <property type="match status" value="1"/>
</dbReference>
<keyword evidence="2" id="KW-0808">Transferase</keyword>
<dbReference type="RefSeq" id="WP_073613621.1">
    <property type="nucleotide sequence ID" value="NZ_FRFE01000010.1"/>
</dbReference>
<dbReference type="STRING" id="1121416.SAMN02745220_02323"/>
<dbReference type="PANTHER" id="PTHR43031">
    <property type="entry name" value="FAD-DEPENDENT OXIDOREDUCTASE"/>
    <property type="match status" value="1"/>
</dbReference>
<reference evidence="2 3" key="1">
    <citation type="submission" date="2016-12" db="EMBL/GenBank/DDBJ databases">
        <authorList>
            <person name="Song W.-J."/>
            <person name="Kurnit D.M."/>
        </authorList>
    </citation>
    <scope>NUCLEOTIDE SEQUENCE [LARGE SCALE GENOMIC DNA]</scope>
    <source>
        <strain evidence="2 3">DSM 18488</strain>
    </source>
</reference>
<dbReference type="GO" id="GO:0016740">
    <property type="term" value="F:transferase activity"/>
    <property type="evidence" value="ECO:0007669"/>
    <property type="project" value="UniProtKB-KW"/>
</dbReference>
<feature type="domain" description="Rhodanese" evidence="1">
    <location>
        <begin position="42"/>
        <end position="130"/>
    </location>
</feature>
<dbReference type="Gene3D" id="3.40.250.10">
    <property type="entry name" value="Rhodanese-like domain"/>
    <property type="match status" value="2"/>
</dbReference>
<dbReference type="InterPro" id="IPR001763">
    <property type="entry name" value="Rhodanese-like_dom"/>
</dbReference>
<dbReference type="OrthoDB" id="9776795at2"/>
<gene>
    <name evidence="2" type="ORF">SAMN02745220_02323</name>
</gene>
<organism evidence="2 3">
    <name type="scientific">Desulfopila aestuarii DSM 18488</name>
    <dbReference type="NCBI Taxonomy" id="1121416"/>
    <lineage>
        <taxon>Bacteria</taxon>
        <taxon>Pseudomonadati</taxon>
        <taxon>Thermodesulfobacteriota</taxon>
        <taxon>Desulfobulbia</taxon>
        <taxon>Desulfobulbales</taxon>
        <taxon>Desulfocapsaceae</taxon>
        <taxon>Desulfopila</taxon>
    </lineage>
</organism>
<name>A0A1M7Y7B5_9BACT</name>
<evidence type="ECO:0000259" key="1">
    <source>
        <dbReference type="PROSITE" id="PS50206"/>
    </source>
</evidence>
<feature type="domain" description="Rhodanese" evidence="1">
    <location>
        <begin position="161"/>
        <end position="243"/>
    </location>
</feature>
<protein>
    <submittedName>
        <fullName evidence="2">Rhodanese-related sulfurtransferase</fullName>
    </submittedName>
</protein>
<dbReference type="PANTHER" id="PTHR43031:SF16">
    <property type="entry name" value="OXIDOREDUCTASE"/>
    <property type="match status" value="1"/>
</dbReference>
<dbReference type="SMART" id="SM00450">
    <property type="entry name" value="RHOD"/>
    <property type="match status" value="2"/>
</dbReference>
<dbReference type="PROSITE" id="PS50206">
    <property type="entry name" value="RHODANESE_3"/>
    <property type="match status" value="2"/>
</dbReference>
<evidence type="ECO:0000313" key="2">
    <source>
        <dbReference type="EMBL" id="SHO48481.1"/>
    </source>
</evidence>
<dbReference type="Pfam" id="PF00581">
    <property type="entry name" value="Rhodanese"/>
    <property type="match status" value="2"/>
</dbReference>
<evidence type="ECO:0000313" key="3">
    <source>
        <dbReference type="Proteomes" id="UP000184603"/>
    </source>
</evidence>
<keyword evidence="3" id="KW-1185">Reference proteome</keyword>
<dbReference type="AlphaFoldDB" id="A0A1M7Y7B5"/>
<sequence length="249" mass="27736">MSTTNAGLAKKLGYTNIRVFLDGEPAWSKAGHPVYATNTFVREGNIVLLDLRGDGSPVKGRIPRAVALPYDELDDRLDDIPRNAPVVLYSNSKNETMEAYLELREEGFKQVSLVKGNYQGWVKAGEPVVKGPIFTNEIKWVRQLGKGEVSVADFRKAVAGELPNTFVIDSRTKDEIAEFGIFKNTVNIPLDEIPKRLGDIPKDKRIFIHCSSGARADLAYQELLKHGYDVKFLLLDITDPSCDCEIIKP</sequence>
<proteinExistence type="predicted"/>
<accession>A0A1M7Y7B5</accession>
<dbReference type="InterPro" id="IPR036873">
    <property type="entry name" value="Rhodanese-like_dom_sf"/>
</dbReference>
<dbReference type="Proteomes" id="UP000184603">
    <property type="component" value="Unassembled WGS sequence"/>
</dbReference>
<dbReference type="EMBL" id="FRFE01000010">
    <property type="protein sequence ID" value="SHO48481.1"/>
    <property type="molecule type" value="Genomic_DNA"/>
</dbReference>
<dbReference type="InterPro" id="IPR050229">
    <property type="entry name" value="GlpE_sulfurtransferase"/>
</dbReference>
<dbReference type="SUPFAM" id="SSF52821">
    <property type="entry name" value="Rhodanese/Cell cycle control phosphatase"/>
    <property type="match status" value="2"/>
</dbReference>